<evidence type="ECO:0000313" key="2">
    <source>
        <dbReference type="Proteomes" id="UP001626628"/>
    </source>
</evidence>
<gene>
    <name evidence="1" type="ORF">WAB15_26640</name>
</gene>
<sequence>MSGDPATDDLLARFAEALGPPFVPLAALWVHGSIAEGTDYRPGRSDLDLVAVLDRPCTTEEERRLIGVHERLARELPLARGLHCSYLPANGLDDPDREHPVWAHQEYYARPVSPVARRELHAFGRVLRGRPIEGLLPPVSDRQLTEFIVGELRESLSGLAASRAELLLQDGWLDYAVLTVARMHITLRDGRLIGKREALDVLRAELDAPEELVADIRRRRYGDAVEGAGSTDEAWRRRRAGLAAHFLGSVVGRLLSSYG</sequence>
<dbReference type="CDD" id="cd05403">
    <property type="entry name" value="NT_KNTase_like"/>
    <property type="match status" value="1"/>
</dbReference>
<reference evidence="1 2" key="1">
    <citation type="submission" date="2024-03" db="EMBL/GenBank/DDBJ databases">
        <title>The complete genome of Streptomyces sirii sp.nov.</title>
        <authorList>
            <person name="Zakalyukina Y.V."/>
            <person name="Belik A.R."/>
            <person name="Biryukov M.V."/>
            <person name="Baturina O.A."/>
            <person name="Kabilov M.R."/>
        </authorList>
    </citation>
    <scope>NUCLEOTIDE SEQUENCE [LARGE SCALE GENOMIC DNA]</scope>
    <source>
        <strain evidence="1 2">BP-8</strain>
    </source>
</reference>
<organism evidence="1 2">
    <name type="scientific">Streptomyces sirii</name>
    <dbReference type="NCBI Taxonomy" id="3127701"/>
    <lineage>
        <taxon>Bacteria</taxon>
        <taxon>Bacillati</taxon>
        <taxon>Actinomycetota</taxon>
        <taxon>Actinomycetes</taxon>
        <taxon>Kitasatosporales</taxon>
        <taxon>Streptomycetaceae</taxon>
        <taxon>Streptomyces</taxon>
    </lineage>
</organism>
<dbReference type="RefSeq" id="WP_407287806.1">
    <property type="nucleotide sequence ID" value="NZ_CP147982.1"/>
</dbReference>
<dbReference type="EMBL" id="CP147982">
    <property type="protein sequence ID" value="WXK79285.1"/>
    <property type="molecule type" value="Genomic_DNA"/>
</dbReference>
<proteinExistence type="predicted"/>
<dbReference type="SUPFAM" id="SSF81301">
    <property type="entry name" value="Nucleotidyltransferase"/>
    <property type="match status" value="1"/>
</dbReference>
<accession>A0ABZ2QTD4</accession>
<dbReference type="Proteomes" id="UP001626628">
    <property type="component" value="Chromosome"/>
</dbReference>
<dbReference type="InterPro" id="IPR043519">
    <property type="entry name" value="NT_sf"/>
</dbReference>
<name>A0ABZ2QTD4_9ACTN</name>
<protein>
    <submittedName>
        <fullName evidence="1">Nucleotidyltransferase</fullName>
    </submittedName>
</protein>
<keyword evidence="2" id="KW-1185">Reference proteome</keyword>
<evidence type="ECO:0000313" key="1">
    <source>
        <dbReference type="EMBL" id="WXK79285.1"/>
    </source>
</evidence>